<sequence>MKTKDFALEVKNLSEDGTFEGYGSIFGNVDSYGEKVVPGAFVESLAKHRREGTSVLMLWQHNSEEPIGVWEDLAEDAKGLWGKGRLIMDVQRAKEAYALLKARAVRGLSIGYRELEFDKDNGVRLLRKLDLWEISPVSFPANNRARIEAVKSERMEEFARRLRDGDPMPVKEFEDLLREAGVPKSLAVQIASVGYAKAIRSESEGNEANTIAEATAKALREAAAAFRTT</sequence>
<dbReference type="GO" id="GO:0008233">
    <property type="term" value="F:peptidase activity"/>
    <property type="evidence" value="ECO:0007669"/>
    <property type="project" value="UniProtKB-KW"/>
</dbReference>
<keyword evidence="4" id="KW-1273">Viral capsid maturation</keyword>
<dbReference type="Pfam" id="PF04586">
    <property type="entry name" value="Peptidase_S78"/>
    <property type="match status" value="1"/>
</dbReference>
<dbReference type="InterPro" id="IPR054613">
    <property type="entry name" value="Peptidase_S78_dom"/>
</dbReference>
<protein>
    <submittedName>
        <fullName evidence="6">Prohead protease</fullName>
    </submittedName>
</protein>
<keyword evidence="4" id="KW-0118">Viral capsid assembly</keyword>
<evidence type="ECO:0000256" key="3">
    <source>
        <dbReference type="ARBA" id="ARBA00022801"/>
    </source>
</evidence>
<gene>
    <name evidence="6" type="ORF">vBMseSP1_gp33</name>
</gene>
<dbReference type="EMBL" id="PP232116">
    <property type="protein sequence ID" value="XAG98237.1"/>
    <property type="molecule type" value="Genomic_DNA"/>
</dbReference>
<proteinExistence type="predicted"/>
<evidence type="ECO:0000256" key="4">
    <source>
        <dbReference type="ARBA" id="ARBA00023045"/>
    </source>
</evidence>
<evidence type="ECO:0000259" key="5">
    <source>
        <dbReference type="Pfam" id="PF04586"/>
    </source>
</evidence>
<keyword evidence="2 6" id="KW-0645">Protease</keyword>
<dbReference type="NCBIfam" id="TIGR01543">
    <property type="entry name" value="proheadase_HK97"/>
    <property type="match status" value="1"/>
</dbReference>
<dbReference type="GO" id="GO:0046797">
    <property type="term" value="P:viral procapsid maturation"/>
    <property type="evidence" value="ECO:0007669"/>
    <property type="project" value="UniProtKB-KW"/>
</dbReference>
<dbReference type="InterPro" id="IPR006433">
    <property type="entry name" value="Prohead_protease"/>
</dbReference>
<accession>A0AB38ZLK1</accession>
<keyword evidence="3" id="KW-0378">Hydrolase</keyword>
<evidence type="ECO:0000313" key="6">
    <source>
        <dbReference type="EMBL" id="XAG98237.1"/>
    </source>
</evidence>
<evidence type="ECO:0000256" key="2">
    <source>
        <dbReference type="ARBA" id="ARBA00022670"/>
    </source>
</evidence>
<organism evidence="6">
    <name type="scientific">Mesorhizobium phage vB_MseS-P1</name>
    <dbReference type="NCBI Taxonomy" id="3120101"/>
    <lineage>
        <taxon>Viruses</taxon>
    </lineage>
</organism>
<dbReference type="GO" id="GO:0006508">
    <property type="term" value="P:proteolysis"/>
    <property type="evidence" value="ECO:0007669"/>
    <property type="project" value="UniProtKB-KW"/>
</dbReference>
<reference evidence="6" key="1">
    <citation type="submission" date="2024-01" db="EMBL/GenBank/DDBJ databases">
        <title>New evidence supports the origin of RcGTA from prophage.</title>
        <authorList>
            <person name="Xu Y."/>
            <person name="Liu B."/>
            <person name="Chen F."/>
        </authorList>
    </citation>
    <scope>NUCLEOTIDE SEQUENCE</scope>
</reference>
<keyword evidence="1" id="KW-1188">Viral release from host cell</keyword>
<name>A0AB38ZLK1_9VIRU</name>
<evidence type="ECO:0000256" key="1">
    <source>
        <dbReference type="ARBA" id="ARBA00022612"/>
    </source>
</evidence>
<feature type="domain" description="Prohead serine protease" evidence="5">
    <location>
        <begin position="9"/>
        <end position="159"/>
    </location>
</feature>